<name>A0ABW2HEZ8_9MICO</name>
<evidence type="ECO:0000256" key="5">
    <source>
        <dbReference type="ARBA" id="ARBA00012213"/>
    </source>
</evidence>
<comment type="subunit">
    <text evidence="4">Homotrimer.</text>
</comment>
<evidence type="ECO:0000256" key="2">
    <source>
        <dbReference type="ARBA" id="ARBA00001968"/>
    </source>
</evidence>
<evidence type="ECO:0000256" key="3">
    <source>
        <dbReference type="ARBA" id="ARBA00008621"/>
    </source>
</evidence>
<dbReference type="EC" id="4.1.3.17" evidence="5"/>
<dbReference type="InterPro" id="IPR036704">
    <property type="entry name" value="RraA/RraA-like_sf"/>
</dbReference>
<dbReference type="Pfam" id="PF03737">
    <property type="entry name" value="RraA-like"/>
    <property type="match status" value="1"/>
</dbReference>
<evidence type="ECO:0000256" key="10">
    <source>
        <dbReference type="ARBA" id="ARBA00030169"/>
    </source>
</evidence>
<dbReference type="Proteomes" id="UP001596507">
    <property type="component" value="Unassembled WGS sequence"/>
</dbReference>
<evidence type="ECO:0000256" key="11">
    <source>
        <dbReference type="ARBA" id="ARBA00032305"/>
    </source>
</evidence>
<dbReference type="EMBL" id="JBHTBE010000003">
    <property type="protein sequence ID" value="MFC7269700.1"/>
    <property type="molecule type" value="Genomic_DNA"/>
</dbReference>
<proteinExistence type="inferred from homology"/>
<evidence type="ECO:0000313" key="13">
    <source>
        <dbReference type="EMBL" id="MFC7269700.1"/>
    </source>
</evidence>
<comment type="catalytic activity">
    <reaction evidence="1">
        <text>4-hydroxy-4-methyl-2-oxoglutarate = 2 pyruvate</text>
        <dbReference type="Rhea" id="RHEA:22748"/>
        <dbReference type="ChEBI" id="CHEBI:15361"/>
        <dbReference type="ChEBI" id="CHEBI:58276"/>
        <dbReference type="EC" id="4.1.3.17"/>
    </reaction>
</comment>
<evidence type="ECO:0000313" key="14">
    <source>
        <dbReference type="Proteomes" id="UP001596507"/>
    </source>
</evidence>
<accession>A0ABW2HEZ8</accession>
<evidence type="ECO:0000256" key="12">
    <source>
        <dbReference type="ARBA" id="ARBA00047973"/>
    </source>
</evidence>
<gene>
    <name evidence="13" type="ORF">ACFQRL_12070</name>
</gene>
<evidence type="ECO:0000256" key="7">
    <source>
        <dbReference type="ARBA" id="ARBA00016549"/>
    </source>
</evidence>
<dbReference type="EC" id="4.1.1.112" evidence="6"/>
<dbReference type="InterPro" id="IPR005493">
    <property type="entry name" value="RraA/RraA-like"/>
</dbReference>
<comment type="caution">
    <text evidence="13">The sequence shown here is derived from an EMBL/GenBank/DDBJ whole genome shotgun (WGS) entry which is preliminary data.</text>
</comment>
<dbReference type="CDD" id="cd16841">
    <property type="entry name" value="RraA_family"/>
    <property type="match status" value="1"/>
</dbReference>
<dbReference type="PANTHER" id="PTHR33254:SF4">
    <property type="entry name" value="4-HYDROXY-4-METHYL-2-OXOGLUTARATE ALDOLASE 3-RELATED"/>
    <property type="match status" value="1"/>
</dbReference>
<comment type="catalytic activity">
    <reaction evidence="12">
        <text>oxaloacetate + H(+) = pyruvate + CO2</text>
        <dbReference type="Rhea" id="RHEA:15641"/>
        <dbReference type="ChEBI" id="CHEBI:15361"/>
        <dbReference type="ChEBI" id="CHEBI:15378"/>
        <dbReference type="ChEBI" id="CHEBI:16452"/>
        <dbReference type="ChEBI" id="CHEBI:16526"/>
        <dbReference type="EC" id="4.1.1.112"/>
    </reaction>
</comment>
<evidence type="ECO:0000256" key="6">
    <source>
        <dbReference type="ARBA" id="ARBA00012947"/>
    </source>
</evidence>
<comment type="similarity">
    <text evidence="3">Belongs to the class II aldolase/RraA-like family.</text>
</comment>
<sequence>MADDRTPSPAELDFLAGVDSPTVANALERLALRDRRAGYLGGRIRCNFPELGTMVGRALTVTATDAVGRAADQSGYWELWERLEAMTGPVVIVMKDASGTPHRVAYAGEIMTTLAQRLGAVGIVTDGGLRDVAEVRANGFHYFSRYTVVSHANFELSAVGEPVLIDGEQISTGDLVHGDANGVVLVPWEALDALPGAVEAVRAGEARDLAYLASDDFILAGYRQQRSYGATPSPSA</sequence>
<keyword evidence="14" id="KW-1185">Reference proteome</keyword>
<dbReference type="SUPFAM" id="SSF89562">
    <property type="entry name" value="RraA-like"/>
    <property type="match status" value="1"/>
</dbReference>
<dbReference type="RefSeq" id="WP_262874626.1">
    <property type="nucleotide sequence ID" value="NZ_BAABKW010000001.1"/>
</dbReference>
<dbReference type="Gene3D" id="3.50.30.40">
    <property type="entry name" value="Ribonuclease E inhibitor RraA/RraA-like"/>
    <property type="match status" value="1"/>
</dbReference>
<evidence type="ECO:0000256" key="9">
    <source>
        <dbReference type="ARBA" id="ARBA00029596"/>
    </source>
</evidence>
<dbReference type="PANTHER" id="PTHR33254">
    <property type="entry name" value="4-HYDROXY-4-METHYL-2-OXOGLUTARATE ALDOLASE 3-RELATED"/>
    <property type="match status" value="1"/>
</dbReference>
<protein>
    <recommendedName>
        <fullName evidence="7">Putative 4-hydroxy-4-methyl-2-oxoglutarate aldolase</fullName>
        <ecNumber evidence="6">4.1.1.112</ecNumber>
        <ecNumber evidence="5">4.1.3.17</ecNumber>
    </recommendedName>
    <alternativeName>
        <fullName evidence="11">Oxaloacetate decarboxylase</fullName>
    </alternativeName>
    <alternativeName>
        <fullName evidence="9">Regulator of ribonuclease activity homolog</fullName>
    </alternativeName>
    <alternativeName>
        <fullName evidence="10">RraA-like protein</fullName>
    </alternativeName>
</protein>
<evidence type="ECO:0000256" key="8">
    <source>
        <dbReference type="ARBA" id="ARBA00025046"/>
    </source>
</evidence>
<evidence type="ECO:0000256" key="4">
    <source>
        <dbReference type="ARBA" id="ARBA00011233"/>
    </source>
</evidence>
<organism evidence="13 14">
    <name type="scientific">Microbacterium fluvii</name>
    <dbReference type="NCBI Taxonomy" id="415215"/>
    <lineage>
        <taxon>Bacteria</taxon>
        <taxon>Bacillati</taxon>
        <taxon>Actinomycetota</taxon>
        <taxon>Actinomycetes</taxon>
        <taxon>Micrococcales</taxon>
        <taxon>Microbacteriaceae</taxon>
        <taxon>Microbacterium</taxon>
    </lineage>
</organism>
<evidence type="ECO:0000256" key="1">
    <source>
        <dbReference type="ARBA" id="ARBA00001342"/>
    </source>
</evidence>
<reference evidence="14" key="1">
    <citation type="journal article" date="2019" name="Int. J. Syst. Evol. Microbiol.">
        <title>The Global Catalogue of Microorganisms (GCM) 10K type strain sequencing project: providing services to taxonomists for standard genome sequencing and annotation.</title>
        <authorList>
            <consortium name="The Broad Institute Genomics Platform"/>
            <consortium name="The Broad Institute Genome Sequencing Center for Infectious Disease"/>
            <person name="Wu L."/>
            <person name="Ma J."/>
        </authorList>
    </citation>
    <scope>NUCLEOTIDE SEQUENCE [LARGE SCALE GENOMIC DNA]</scope>
    <source>
        <strain evidence="14">CGMCC 1.15772</strain>
    </source>
</reference>
<comment type="function">
    <text evidence="8">Catalyzes the aldol cleavage of 4-hydroxy-4-methyl-2-oxoglutarate (HMG) into 2 molecules of pyruvate. Also contains a secondary oxaloacetate (OAA) decarboxylase activity due to the common pyruvate enolate transition state formed following C-C bond cleavage in the retro-aldol and decarboxylation reactions.</text>
</comment>
<comment type="cofactor">
    <cofactor evidence="2">
        <name>a divalent metal cation</name>
        <dbReference type="ChEBI" id="CHEBI:60240"/>
    </cofactor>
</comment>